<proteinExistence type="inferred from homology"/>
<reference evidence="6 7" key="1">
    <citation type="submission" date="2021-05" db="EMBL/GenBank/DDBJ databases">
        <title>Genome Assembly of Synthetic Allotetraploid Brassica napus Reveals Homoeologous Exchanges between Subgenomes.</title>
        <authorList>
            <person name="Davis J.T."/>
        </authorList>
    </citation>
    <scope>NUCLEOTIDE SEQUENCE [LARGE SCALE GENOMIC DNA]</scope>
    <source>
        <strain evidence="7">cv. Da-Ae</strain>
        <tissue evidence="6">Seedling</tissue>
    </source>
</reference>
<keyword evidence="2 5" id="KW-0732">Signal</keyword>
<comment type="caution">
    <text evidence="6">The sequence shown here is derived from an EMBL/GenBank/DDBJ whole genome shotgun (WGS) entry which is preliminary data.</text>
</comment>
<organism evidence="6 7">
    <name type="scientific">Brassica napus</name>
    <name type="common">Rape</name>
    <dbReference type="NCBI Taxonomy" id="3708"/>
    <lineage>
        <taxon>Eukaryota</taxon>
        <taxon>Viridiplantae</taxon>
        <taxon>Streptophyta</taxon>
        <taxon>Embryophyta</taxon>
        <taxon>Tracheophyta</taxon>
        <taxon>Spermatophyta</taxon>
        <taxon>Magnoliopsida</taxon>
        <taxon>eudicotyledons</taxon>
        <taxon>Gunneridae</taxon>
        <taxon>Pentapetalae</taxon>
        <taxon>rosids</taxon>
        <taxon>malvids</taxon>
        <taxon>Brassicales</taxon>
        <taxon>Brassicaceae</taxon>
        <taxon>Brassiceae</taxon>
        <taxon>Brassica</taxon>
    </lineage>
</organism>
<dbReference type="InterPro" id="IPR001087">
    <property type="entry name" value="GDSL"/>
</dbReference>
<dbReference type="PANTHER" id="PTHR22835">
    <property type="entry name" value="ZINC FINGER FYVE DOMAIN CONTAINING PROTEIN"/>
    <property type="match status" value="1"/>
</dbReference>
<protein>
    <submittedName>
        <fullName evidence="6">Uncharacterized protein</fullName>
    </submittedName>
</protein>
<evidence type="ECO:0000256" key="2">
    <source>
        <dbReference type="ARBA" id="ARBA00022729"/>
    </source>
</evidence>
<keyword evidence="3" id="KW-0378">Hydrolase</keyword>
<keyword evidence="7" id="KW-1185">Reference proteome</keyword>
<sequence>MPFSISLILATVVSVGILFLSTISSAAPTLGVRRPFNRIYAFGDSFTDTGNSRAGEGPAGFGHLSSFPYGMTYFKRPTNRYSDGRLTIDFVAQSMNLPFLPPYLSLRSTNGSNGTATDSYGVNFAVSGATVIKHAFFAENNLTLDMTPQSLETELGWFEKYLGTLGTNQKVSLFKDSLFWIGEIGVNDYAYTVGSTVSSDTIRELSISTYTRFLEVTTMFGKLVDQAGLELNQPTLLNKGVRHMVVQGHPATGCLTLAMSLAAEDDRDYLGCVQSVNNQSYTHNLALQYKLKQLRIKYPNATIVYADYWNAYREVIKNPSKYGISEKFKACCGTGEPYNFQVFETCGSATATACKDPSRYINWDGVHLTEGMYKVMADMFLGGSFTRPKFSYLLNKKLKGL</sequence>
<evidence type="ECO:0000256" key="1">
    <source>
        <dbReference type="ARBA" id="ARBA00008668"/>
    </source>
</evidence>
<evidence type="ECO:0000256" key="3">
    <source>
        <dbReference type="ARBA" id="ARBA00022801"/>
    </source>
</evidence>
<name>A0ABQ8D046_BRANA</name>
<comment type="similarity">
    <text evidence="1">Belongs to the 'GDSL' lipolytic enzyme family.</text>
</comment>
<dbReference type="EMBL" id="JAGKQM010000006">
    <property type="protein sequence ID" value="KAH0922712.1"/>
    <property type="molecule type" value="Genomic_DNA"/>
</dbReference>
<evidence type="ECO:0000313" key="6">
    <source>
        <dbReference type="EMBL" id="KAH0922712.1"/>
    </source>
</evidence>
<keyword evidence="4" id="KW-0325">Glycoprotein</keyword>
<dbReference type="Proteomes" id="UP000824890">
    <property type="component" value="Unassembled WGS sequence"/>
</dbReference>
<evidence type="ECO:0000313" key="7">
    <source>
        <dbReference type="Proteomes" id="UP000824890"/>
    </source>
</evidence>
<dbReference type="InterPro" id="IPR035669">
    <property type="entry name" value="SGNH_plant_lipase-like"/>
</dbReference>
<accession>A0ABQ8D046</accession>
<dbReference type="Pfam" id="PF00657">
    <property type="entry name" value="Lipase_GDSL"/>
    <property type="match status" value="1"/>
</dbReference>
<dbReference type="SUPFAM" id="SSF52266">
    <property type="entry name" value="SGNH hydrolase"/>
    <property type="match status" value="1"/>
</dbReference>
<dbReference type="InterPro" id="IPR036514">
    <property type="entry name" value="SGNH_hydro_sf"/>
</dbReference>
<dbReference type="PANTHER" id="PTHR22835:SF557">
    <property type="entry name" value="LIPASE_HYDROLASE FAMILY PROTEIN, PUTATIVE, EXPRESSED-RELATED"/>
    <property type="match status" value="1"/>
</dbReference>
<evidence type="ECO:0000256" key="4">
    <source>
        <dbReference type="ARBA" id="ARBA00023180"/>
    </source>
</evidence>
<gene>
    <name evidence="6" type="ORF">HID58_022730</name>
</gene>
<dbReference type="Gene3D" id="3.40.50.1110">
    <property type="entry name" value="SGNH hydrolase"/>
    <property type="match status" value="1"/>
</dbReference>
<dbReference type="CDD" id="cd01837">
    <property type="entry name" value="SGNH_plant_lipase_like"/>
    <property type="match status" value="1"/>
</dbReference>
<feature type="chain" id="PRO_5047521888" evidence="5">
    <location>
        <begin position="27"/>
        <end position="401"/>
    </location>
</feature>
<feature type="signal peptide" evidence="5">
    <location>
        <begin position="1"/>
        <end position="26"/>
    </location>
</feature>
<evidence type="ECO:0000256" key="5">
    <source>
        <dbReference type="SAM" id="SignalP"/>
    </source>
</evidence>